<dbReference type="InterPro" id="IPR050565">
    <property type="entry name" value="LYPA1-2/EST-like"/>
</dbReference>
<dbReference type="Proteomes" id="UP001293791">
    <property type="component" value="Unassembled WGS sequence"/>
</dbReference>
<evidence type="ECO:0000313" key="5">
    <source>
        <dbReference type="Proteomes" id="UP001293791"/>
    </source>
</evidence>
<reference evidence="4 5" key="1">
    <citation type="submission" date="2023-02" db="EMBL/GenBank/DDBJ databases">
        <title>Host association and intracellularity evolved multiple times independently in the Rickettsiales.</title>
        <authorList>
            <person name="Castelli M."/>
            <person name="Nardi T."/>
            <person name="Gammuto L."/>
            <person name="Bellinzona G."/>
            <person name="Sabaneyeva E."/>
            <person name="Potekhin A."/>
            <person name="Serra V."/>
            <person name="Petroni G."/>
            <person name="Sassera D."/>
        </authorList>
    </citation>
    <scope>NUCLEOTIDE SEQUENCE [LARGE SCALE GENOMIC DNA]</scope>
    <source>
        <strain evidence="4 5">BOD18</strain>
    </source>
</reference>
<gene>
    <name evidence="4" type="ORF">Cyrtocomes_00585</name>
</gene>
<name>A0ABU5L7V9_9RICK</name>
<dbReference type="Gene3D" id="3.40.50.1820">
    <property type="entry name" value="alpha/beta hydrolase"/>
    <property type="match status" value="1"/>
</dbReference>
<evidence type="ECO:0000256" key="2">
    <source>
        <dbReference type="ARBA" id="ARBA00022801"/>
    </source>
</evidence>
<dbReference type="PANTHER" id="PTHR10655:SF17">
    <property type="entry name" value="LYSOPHOSPHOLIPASE-LIKE PROTEIN 1"/>
    <property type="match status" value="1"/>
</dbReference>
<comment type="similarity">
    <text evidence="1">Belongs to the AB hydrolase superfamily. AB hydrolase 2 family.</text>
</comment>
<protein>
    <submittedName>
        <fullName evidence="4">Alpha/beta hydrolase</fullName>
    </submittedName>
</protein>
<feature type="domain" description="Phospholipase/carboxylesterase/thioesterase" evidence="3">
    <location>
        <begin position="1"/>
        <end position="193"/>
    </location>
</feature>
<keyword evidence="5" id="KW-1185">Reference proteome</keyword>
<comment type="caution">
    <text evidence="4">The sequence shown here is derived from an EMBL/GenBank/DDBJ whole genome shotgun (WGS) entry which is preliminary data.</text>
</comment>
<dbReference type="InterPro" id="IPR029058">
    <property type="entry name" value="AB_hydrolase_fold"/>
</dbReference>
<evidence type="ECO:0000313" key="4">
    <source>
        <dbReference type="EMBL" id="MDZ5762212.1"/>
    </source>
</evidence>
<organism evidence="4 5">
    <name type="scientific">Candidatus Cyrtobacter comes</name>
    <dbReference type="NCBI Taxonomy" id="675776"/>
    <lineage>
        <taxon>Bacteria</taxon>
        <taxon>Pseudomonadati</taxon>
        <taxon>Pseudomonadota</taxon>
        <taxon>Alphaproteobacteria</taxon>
        <taxon>Rickettsiales</taxon>
        <taxon>Candidatus Midichloriaceae</taxon>
        <taxon>Candidatus Cyrtobacter</taxon>
    </lineage>
</organism>
<dbReference type="Pfam" id="PF02230">
    <property type="entry name" value="Abhydrolase_2"/>
    <property type="match status" value="1"/>
</dbReference>
<keyword evidence="2 4" id="KW-0378">Hydrolase</keyword>
<dbReference type="SUPFAM" id="SSF53474">
    <property type="entry name" value="alpha/beta-Hydrolases"/>
    <property type="match status" value="1"/>
</dbReference>
<dbReference type="RefSeq" id="WP_322497690.1">
    <property type="nucleotide sequence ID" value="NZ_JARGYT010000027.1"/>
</dbReference>
<proteinExistence type="inferred from homology"/>
<evidence type="ECO:0000259" key="3">
    <source>
        <dbReference type="Pfam" id="PF02230"/>
    </source>
</evidence>
<dbReference type="InterPro" id="IPR003140">
    <property type="entry name" value="PLipase/COase/thioEstase"/>
</dbReference>
<evidence type="ECO:0000256" key="1">
    <source>
        <dbReference type="ARBA" id="ARBA00006499"/>
    </source>
</evidence>
<dbReference type="GO" id="GO:0016787">
    <property type="term" value="F:hydrolase activity"/>
    <property type="evidence" value="ECO:0007669"/>
    <property type="project" value="UniProtKB-KW"/>
</dbReference>
<dbReference type="PANTHER" id="PTHR10655">
    <property type="entry name" value="LYSOPHOSPHOLIPASE-RELATED"/>
    <property type="match status" value="1"/>
</dbReference>
<accession>A0ABU5L7V9</accession>
<dbReference type="EMBL" id="JARGYT010000027">
    <property type="protein sequence ID" value="MDZ5762212.1"/>
    <property type="molecule type" value="Genomic_DNA"/>
</dbReference>
<sequence length="200" mass="22030">MLHGYGSNKNDLISIAPDLAQYTPNSLFISPDAPERFEGGVPGSYQWFSLVDRDEERMYNCLCANFIILDKFIEECLVKYQIDIKKVGIFGFSQGGMVSLHYALEKVPYISCAICNSGMLISPHASMRESISGPDILLIHGDQDQVVPFSAMRFSRHSIEKGGINVRCYVAEGLAHGIDQGCIKAAGNFLSDHFGAKKGE</sequence>